<protein>
    <submittedName>
        <fullName evidence="2">Uncharacterized protein</fullName>
    </submittedName>
</protein>
<dbReference type="Ensembl" id="ENSORLT00000043638.1">
    <property type="protein sequence ID" value="ENSORLP00000028703.1"/>
    <property type="gene ID" value="ENSORLG00000023174.1"/>
</dbReference>
<organism evidence="2 3">
    <name type="scientific">Oryzias latipes</name>
    <name type="common">Japanese rice fish</name>
    <name type="synonym">Japanese killifish</name>
    <dbReference type="NCBI Taxonomy" id="8090"/>
    <lineage>
        <taxon>Eukaryota</taxon>
        <taxon>Metazoa</taxon>
        <taxon>Chordata</taxon>
        <taxon>Craniata</taxon>
        <taxon>Vertebrata</taxon>
        <taxon>Euteleostomi</taxon>
        <taxon>Actinopterygii</taxon>
        <taxon>Neopterygii</taxon>
        <taxon>Teleostei</taxon>
        <taxon>Neoteleostei</taxon>
        <taxon>Acanthomorphata</taxon>
        <taxon>Ovalentaria</taxon>
        <taxon>Atherinomorphae</taxon>
        <taxon>Beloniformes</taxon>
        <taxon>Adrianichthyidae</taxon>
        <taxon>Oryziinae</taxon>
        <taxon>Oryzias</taxon>
    </lineage>
</organism>
<name>A0A3B3HBT0_ORYLA</name>
<reference evidence="2" key="3">
    <citation type="submission" date="2025-09" db="UniProtKB">
        <authorList>
            <consortium name="Ensembl"/>
        </authorList>
    </citation>
    <scope>IDENTIFICATION</scope>
    <source>
        <strain evidence="2">Hd-rR</strain>
    </source>
</reference>
<evidence type="ECO:0000313" key="2">
    <source>
        <dbReference type="Ensembl" id="ENSORLP00000028703.1"/>
    </source>
</evidence>
<proteinExistence type="predicted"/>
<accession>A0A3B3HBT0</accession>
<evidence type="ECO:0000313" key="3">
    <source>
        <dbReference type="Proteomes" id="UP000001038"/>
    </source>
</evidence>
<reference evidence="2" key="2">
    <citation type="submission" date="2025-08" db="UniProtKB">
        <authorList>
            <consortium name="Ensembl"/>
        </authorList>
    </citation>
    <scope>IDENTIFICATION</scope>
    <source>
        <strain evidence="2">Hd-rR</strain>
    </source>
</reference>
<feature type="region of interest" description="Disordered" evidence="1">
    <location>
        <begin position="74"/>
        <end position="99"/>
    </location>
</feature>
<reference evidence="2 3" key="1">
    <citation type="journal article" date="2007" name="Nature">
        <title>The medaka draft genome and insights into vertebrate genome evolution.</title>
        <authorList>
            <person name="Kasahara M."/>
            <person name="Naruse K."/>
            <person name="Sasaki S."/>
            <person name="Nakatani Y."/>
            <person name="Qu W."/>
            <person name="Ahsan B."/>
            <person name="Yamada T."/>
            <person name="Nagayasu Y."/>
            <person name="Doi K."/>
            <person name="Kasai Y."/>
            <person name="Jindo T."/>
            <person name="Kobayashi D."/>
            <person name="Shimada A."/>
            <person name="Toyoda A."/>
            <person name="Kuroki Y."/>
            <person name="Fujiyama A."/>
            <person name="Sasaki T."/>
            <person name="Shimizu A."/>
            <person name="Asakawa S."/>
            <person name="Shimizu N."/>
            <person name="Hashimoto S."/>
            <person name="Yang J."/>
            <person name="Lee Y."/>
            <person name="Matsushima K."/>
            <person name="Sugano S."/>
            <person name="Sakaizumi M."/>
            <person name="Narita T."/>
            <person name="Ohishi K."/>
            <person name="Haga S."/>
            <person name="Ohta F."/>
            <person name="Nomoto H."/>
            <person name="Nogata K."/>
            <person name="Morishita T."/>
            <person name="Endo T."/>
            <person name="Shin-I T."/>
            <person name="Takeda H."/>
            <person name="Morishita S."/>
            <person name="Kohara Y."/>
        </authorList>
    </citation>
    <scope>NUCLEOTIDE SEQUENCE [LARGE SCALE GENOMIC DNA]</scope>
    <source>
        <strain evidence="2 3">Hd-rR</strain>
    </source>
</reference>
<keyword evidence="3" id="KW-1185">Reference proteome</keyword>
<sequence length="99" mass="11362">VAKRAVGTVKALWKKAKEENTCPYTALSMYRITPLDDKMPSPYELLYGRKPNSLLPISKGALLSHHPHVDDHLEKNRAKQAKQQEFYDMRKGGKKREGR</sequence>
<evidence type="ECO:0000256" key="1">
    <source>
        <dbReference type="SAM" id="MobiDB-lite"/>
    </source>
</evidence>
<dbReference type="Proteomes" id="UP000001038">
    <property type="component" value="Chromosome 4"/>
</dbReference>
<dbReference type="InParanoid" id="A0A3B3HBT0"/>
<dbReference type="GeneTree" id="ENSGT00940000179879"/>
<dbReference type="AlphaFoldDB" id="A0A3B3HBT0"/>